<keyword evidence="2" id="KW-1185">Reference proteome</keyword>
<dbReference type="Pfam" id="PF02515">
    <property type="entry name" value="CoA_transf_3"/>
    <property type="match status" value="1"/>
</dbReference>
<dbReference type="PANTHER" id="PTHR48228:SF4">
    <property type="entry name" value="BLR3030 PROTEIN"/>
    <property type="match status" value="1"/>
</dbReference>
<evidence type="ECO:0000313" key="1">
    <source>
        <dbReference type="EMBL" id="MDP5226949.1"/>
    </source>
</evidence>
<dbReference type="EMBL" id="JAVALS010000003">
    <property type="protein sequence ID" value="MDP5226949.1"/>
    <property type="molecule type" value="Genomic_DNA"/>
</dbReference>
<dbReference type="Proteomes" id="UP001232725">
    <property type="component" value="Unassembled WGS sequence"/>
</dbReference>
<dbReference type="GO" id="GO:0016740">
    <property type="term" value="F:transferase activity"/>
    <property type="evidence" value="ECO:0007669"/>
    <property type="project" value="UniProtKB-KW"/>
</dbReference>
<gene>
    <name evidence="1" type="ORF">Q9R02_07290</name>
</gene>
<keyword evidence="1" id="KW-0808">Transferase</keyword>
<name>A0ABT9IMY2_9MICC</name>
<organism evidence="1 2">
    <name type="scientific">Arthrobacter horti</name>
    <dbReference type="NCBI Taxonomy" id="3068273"/>
    <lineage>
        <taxon>Bacteria</taxon>
        <taxon>Bacillati</taxon>
        <taxon>Actinomycetota</taxon>
        <taxon>Actinomycetes</taxon>
        <taxon>Micrococcales</taxon>
        <taxon>Micrococcaceae</taxon>
        <taxon>Arthrobacter</taxon>
    </lineage>
</organism>
<dbReference type="Gene3D" id="3.40.50.10540">
    <property type="entry name" value="Crotonobetainyl-coa:carnitine coa-transferase, domain 1"/>
    <property type="match status" value="1"/>
</dbReference>
<dbReference type="InterPro" id="IPR003673">
    <property type="entry name" value="CoA-Trfase_fam_III"/>
</dbReference>
<proteinExistence type="predicted"/>
<dbReference type="InterPro" id="IPR050509">
    <property type="entry name" value="CoA-transferase_III"/>
</dbReference>
<protein>
    <submittedName>
        <fullName evidence="1">CoA transferase</fullName>
    </submittedName>
</protein>
<dbReference type="PANTHER" id="PTHR48228">
    <property type="entry name" value="SUCCINYL-COA--D-CITRAMALATE COA-TRANSFERASE"/>
    <property type="match status" value="1"/>
</dbReference>
<dbReference type="RefSeq" id="WP_305995992.1">
    <property type="nucleotide sequence ID" value="NZ_JAVALS010000003.1"/>
</dbReference>
<accession>A0ABT9IMY2</accession>
<evidence type="ECO:0000313" key="2">
    <source>
        <dbReference type="Proteomes" id="UP001232725"/>
    </source>
</evidence>
<sequence length="465" mass="47612">MQTTTQTIRRILDAVGGDPDSVEHLVLTGPDAVLPSAFPVTSLATSAVAAANLGLAAVLRRAASPGNATAGHPRVSVDRAQASAAFLSEAVFTPQGWDLPSPWDPLSGVYRSRDGWIRLHTNYGAHRAAATAALGLAPDATREEVAEHVLAVPGVELESAVLRAGGAAAVLHSRLGWLESVAGSATAQEPAVHAVVEGTSAWTPVPGGRPLEGLRALDLTRVIAGPLCTRFLAAHGADVLRLDPPGFQEVPALLPVTTQGKRRAFLDLASPAGRERFLGLLSRAHVLVHGLRPGALEALGLDQGLLRAVAPGLVVARLDAYGWHGPWARRRGFDSLVQMSCGIADDGSRAAASDAPHPLPAQALDHSTGYHLAAGVLSLLGRGAAGTVTASLVGAANLLYSMGPGGVPAVASQAELRALLDGLREPVNTAWGDALAVPVPGTVDGAPVAFAHDAGPLGVDDAVWP</sequence>
<comment type="caution">
    <text evidence="1">The sequence shown here is derived from an EMBL/GenBank/DDBJ whole genome shotgun (WGS) entry which is preliminary data.</text>
</comment>
<dbReference type="InterPro" id="IPR023606">
    <property type="entry name" value="CoA-Trfase_III_dom_1_sf"/>
</dbReference>
<reference evidence="1 2" key="1">
    <citation type="submission" date="2023-08" db="EMBL/GenBank/DDBJ databases">
        <title>Arthrobacter horti sp. nov., isolated from forest soil.</title>
        <authorList>
            <person name="Park M."/>
        </authorList>
    </citation>
    <scope>NUCLEOTIDE SEQUENCE [LARGE SCALE GENOMIC DNA]</scope>
    <source>
        <strain evidence="1 2">YJM1</strain>
    </source>
</reference>
<dbReference type="SUPFAM" id="SSF89796">
    <property type="entry name" value="CoA-transferase family III (CaiB/BaiF)"/>
    <property type="match status" value="2"/>
</dbReference>